<evidence type="ECO:0000256" key="18">
    <source>
        <dbReference type="SAM" id="Phobius"/>
    </source>
</evidence>
<dbReference type="Proteomes" id="UP001595604">
    <property type="component" value="Unassembled WGS sequence"/>
</dbReference>
<keyword evidence="14 18" id="KW-1133">Transmembrane helix</keyword>
<feature type="transmembrane region" description="Helical" evidence="18">
    <location>
        <begin position="819"/>
        <end position="837"/>
    </location>
</feature>
<dbReference type="PRINTS" id="PR01836">
    <property type="entry name" value="MGATPASE"/>
</dbReference>
<keyword evidence="8" id="KW-0597">Phosphoprotein</keyword>
<dbReference type="SUPFAM" id="SSF81653">
    <property type="entry name" value="Calcium ATPase, transduction domain A"/>
    <property type="match status" value="1"/>
</dbReference>
<dbReference type="SMART" id="SM00831">
    <property type="entry name" value="Cation_ATPase_N"/>
    <property type="match status" value="1"/>
</dbReference>
<dbReference type="Pfam" id="PF00690">
    <property type="entry name" value="Cation_ATPase_N"/>
    <property type="match status" value="1"/>
</dbReference>
<keyword evidence="10" id="KW-0547">Nucleotide-binding</keyword>
<dbReference type="InterPro" id="IPR008250">
    <property type="entry name" value="ATPase_P-typ_transduc_dom_A_sf"/>
</dbReference>
<keyword evidence="15 18" id="KW-0472">Membrane</keyword>
<dbReference type="PANTHER" id="PTHR42861">
    <property type="entry name" value="CALCIUM-TRANSPORTING ATPASE"/>
    <property type="match status" value="1"/>
</dbReference>
<evidence type="ECO:0000256" key="16">
    <source>
        <dbReference type="ARBA" id="ARBA00029806"/>
    </source>
</evidence>
<feature type="transmembrane region" description="Helical" evidence="18">
    <location>
        <begin position="278"/>
        <end position="303"/>
    </location>
</feature>
<dbReference type="InterPro" id="IPR044492">
    <property type="entry name" value="P_typ_ATPase_HD_dom"/>
</dbReference>
<dbReference type="InterPro" id="IPR036412">
    <property type="entry name" value="HAD-like_sf"/>
</dbReference>
<dbReference type="Pfam" id="PF00689">
    <property type="entry name" value="Cation_ATPase_C"/>
    <property type="match status" value="1"/>
</dbReference>
<evidence type="ECO:0000256" key="1">
    <source>
        <dbReference type="ARBA" id="ARBA00003954"/>
    </source>
</evidence>
<evidence type="ECO:0000256" key="7">
    <source>
        <dbReference type="ARBA" id="ARBA00022519"/>
    </source>
</evidence>
<feature type="domain" description="Cation-transporting P-type ATPase N-terminal" evidence="19">
    <location>
        <begin position="17"/>
        <end position="87"/>
    </location>
</feature>
<evidence type="ECO:0000256" key="13">
    <source>
        <dbReference type="ARBA" id="ARBA00022967"/>
    </source>
</evidence>
<keyword evidence="9 18" id="KW-0812">Transmembrane</keyword>
<feature type="transmembrane region" description="Helical" evidence="18">
    <location>
        <begin position="732"/>
        <end position="750"/>
    </location>
</feature>
<keyword evidence="21" id="KW-1185">Reference proteome</keyword>
<dbReference type="Gene3D" id="2.70.150.10">
    <property type="entry name" value="Calcium-transporting ATPase, cytoplasmic transduction domain A"/>
    <property type="match status" value="1"/>
</dbReference>
<comment type="function">
    <text evidence="1">Mediates magnesium influx to the cytosol.</text>
</comment>
<dbReference type="InterPro" id="IPR004014">
    <property type="entry name" value="ATPase_P-typ_cation-transptr_N"/>
</dbReference>
<dbReference type="Gene3D" id="3.40.1110.10">
    <property type="entry name" value="Calcium-transporting ATPase, cytoplasmic domain N"/>
    <property type="match status" value="1"/>
</dbReference>
<evidence type="ECO:0000256" key="8">
    <source>
        <dbReference type="ARBA" id="ARBA00022553"/>
    </source>
</evidence>
<dbReference type="Pfam" id="PF00122">
    <property type="entry name" value="E1-E2_ATPase"/>
    <property type="match status" value="1"/>
</dbReference>
<dbReference type="SFLD" id="SFLDG00002">
    <property type="entry name" value="C1.7:_P-type_atpase_like"/>
    <property type="match status" value="1"/>
</dbReference>
<sequence length="858" mass="89833">MGTRLMDPSGHAAAMPTEHRFWLRAEGSAASAGLTGAEARRQLLRDGPNVVERLRRPSVLRQILRRLAEPLVLILIAAAAISAATGDMASLVLIALIVAASIGLETWQEHGAEKAAEALRNSIALTVRVLRDGREQSLRAEDIVRGDVVRLAPGNLVPADGVVLAASGAHADEAILTGEPYPVAKRPGPSRAETMADAHDALFAGTSLVSGEATMLVCETGLATVLGTISTDLAADQPPPAFERGLRRLGLLLVRLTLALVLFVLLVQYALHRPVLESFMFAAALAVGLTPELLPMVTTITLARGAVRLAARRVIVKRLAAIHDLGAMDVLCTDKTGTLTEARISLAVALGPDGRDDPAVLALAAVNSALGGSAGNPLDTAILAAAPEAACGWSALAALPFDFERRRASVAASHDGKAMLIVKGAPEAVLAACVAVDGPGGPQPLDAARRAALDVIHEARAAQGERLLGLAWRALPEAPARLAVSDESDLVFAGFCAFLDPPKPSAAEAIERLGQLGVRVKIISGDAAPVVAHLVAQLGLPAGQVLSGEEIARLTDAALRRRVVATRLFARVSPDQKMRIIRALSEAGHTVGFLGDGINDAPAIRAADAGLSVNTATDVARAAADLILLDNDLGVIADGIAEGRRTYANIMKYVRMGTSSNFGNMLSMALASVLVPFLPMTAVQILLNNLLYDASQIGLPLDEVDADDLATPRNWSIAAIERFTAIMGPLSSLFDLSTFAILLLVFHAGAAQFRTAWFVESMLTQLLVVFVIRTRARPWRSRPARALVATSLGACAAALALALGPWAGLFGFAPLPGHLLALVAALAAAYLLLAEALKRHAMGRAHRARHRARSTHAG</sequence>
<dbReference type="NCBIfam" id="TIGR01524">
    <property type="entry name" value="ATPase-IIIB_Mg"/>
    <property type="match status" value="1"/>
</dbReference>
<keyword evidence="11" id="KW-0067">ATP-binding</keyword>
<dbReference type="EMBL" id="JBHRTQ010000002">
    <property type="protein sequence ID" value="MFC3172908.1"/>
    <property type="molecule type" value="Genomic_DNA"/>
</dbReference>
<evidence type="ECO:0000256" key="12">
    <source>
        <dbReference type="ARBA" id="ARBA00022842"/>
    </source>
</evidence>
<dbReference type="NCBIfam" id="TIGR01494">
    <property type="entry name" value="ATPase_P-type"/>
    <property type="match status" value="2"/>
</dbReference>
<comment type="subcellular location">
    <subcellularLocation>
        <location evidence="2">Cell inner membrane</location>
        <topology evidence="2">Multi-pass membrane protein</topology>
    </subcellularLocation>
</comment>
<dbReference type="Gene3D" id="3.40.50.1000">
    <property type="entry name" value="HAD superfamily/HAD-like"/>
    <property type="match status" value="1"/>
</dbReference>
<evidence type="ECO:0000256" key="15">
    <source>
        <dbReference type="ARBA" id="ARBA00023136"/>
    </source>
</evidence>
<dbReference type="InterPro" id="IPR006415">
    <property type="entry name" value="P-type_ATPase_IIIB"/>
</dbReference>
<dbReference type="InterPro" id="IPR001757">
    <property type="entry name" value="P_typ_ATPase"/>
</dbReference>
<evidence type="ECO:0000256" key="17">
    <source>
        <dbReference type="ARBA" id="ARBA00047295"/>
    </source>
</evidence>
<comment type="similarity">
    <text evidence="3">Belongs to the cation transport ATPase (P-type) (TC 3.A.3) family. Type IIIB subfamily.</text>
</comment>
<dbReference type="PROSITE" id="PS00154">
    <property type="entry name" value="ATPASE_E1_E2"/>
    <property type="match status" value="1"/>
</dbReference>
<dbReference type="SFLD" id="SFLDF00027">
    <property type="entry name" value="p-type_atpase"/>
    <property type="match status" value="1"/>
</dbReference>
<keyword evidence="7" id="KW-0997">Cell inner membrane</keyword>
<evidence type="ECO:0000256" key="3">
    <source>
        <dbReference type="ARBA" id="ARBA00008746"/>
    </source>
</evidence>
<proteinExistence type="inferred from homology"/>
<evidence type="ECO:0000256" key="5">
    <source>
        <dbReference type="ARBA" id="ARBA00013555"/>
    </source>
</evidence>
<evidence type="ECO:0000256" key="6">
    <source>
        <dbReference type="ARBA" id="ARBA00022475"/>
    </source>
</evidence>
<dbReference type="InterPro" id="IPR018303">
    <property type="entry name" value="ATPase_P-typ_P_site"/>
</dbReference>
<evidence type="ECO:0000256" key="10">
    <source>
        <dbReference type="ARBA" id="ARBA00022741"/>
    </source>
</evidence>
<evidence type="ECO:0000256" key="14">
    <source>
        <dbReference type="ARBA" id="ARBA00022989"/>
    </source>
</evidence>
<comment type="caution">
    <text evidence="20">The sequence shown here is derived from an EMBL/GenBank/DDBJ whole genome shotgun (WGS) entry which is preliminary data.</text>
</comment>
<feature type="transmembrane region" description="Helical" evidence="18">
    <location>
        <begin position="252"/>
        <end position="272"/>
    </location>
</feature>
<gene>
    <name evidence="20" type="primary">mgtA</name>
    <name evidence="20" type="ORF">ACFOD9_01440</name>
</gene>
<evidence type="ECO:0000256" key="11">
    <source>
        <dbReference type="ARBA" id="ARBA00022840"/>
    </source>
</evidence>
<dbReference type="InterPro" id="IPR006068">
    <property type="entry name" value="ATPase_P-typ_cation-transptr_C"/>
</dbReference>
<dbReference type="InterPro" id="IPR023299">
    <property type="entry name" value="ATPase_P-typ_cyto_dom_N"/>
</dbReference>
<organism evidence="20 21">
    <name type="scientific">Novosphingobium bradum</name>
    <dbReference type="NCBI Taxonomy" id="1737444"/>
    <lineage>
        <taxon>Bacteria</taxon>
        <taxon>Pseudomonadati</taxon>
        <taxon>Pseudomonadota</taxon>
        <taxon>Alphaproteobacteria</taxon>
        <taxon>Sphingomonadales</taxon>
        <taxon>Sphingomonadaceae</taxon>
        <taxon>Novosphingobium</taxon>
    </lineage>
</organism>
<reference evidence="21" key="1">
    <citation type="journal article" date="2019" name="Int. J. Syst. Evol. Microbiol.">
        <title>The Global Catalogue of Microorganisms (GCM) 10K type strain sequencing project: providing services to taxonomists for standard genome sequencing and annotation.</title>
        <authorList>
            <consortium name="The Broad Institute Genomics Platform"/>
            <consortium name="The Broad Institute Genome Sequencing Center for Infectious Disease"/>
            <person name="Wu L."/>
            <person name="Ma J."/>
        </authorList>
    </citation>
    <scope>NUCLEOTIDE SEQUENCE [LARGE SCALE GENOMIC DNA]</scope>
    <source>
        <strain evidence="21">KCTC 42984</strain>
    </source>
</reference>
<dbReference type="SFLD" id="SFLDS00003">
    <property type="entry name" value="Haloacid_Dehalogenase"/>
    <property type="match status" value="1"/>
</dbReference>
<dbReference type="InterPro" id="IPR023214">
    <property type="entry name" value="HAD_sf"/>
</dbReference>
<dbReference type="SUPFAM" id="SSF56784">
    <property type="entry name" value="HAD-like"/>
    <property type="match status" value="1"/>
</dbReference>
<dbReference type="Pfam" id="PF13246">
    <property type="entry name" value="Cation_ATPase"/>
    <property type="match status" value="1"/>
</dbReference>
<comment type="catalytic activity">
    <reaction evidence="17">
        <text>Mg(2+)(out) + ATP + H2O = Mg(2+)(in) + ADP + phosphate + H(+)</text>
        <dbReference type="Rhea" id="RHEA:10260"/>
        <dbReference type="ChEBI" id="CHEBI:15377"/>
        <dbReference type="ChEBI" id="CHEBI:15378"/>
        <dbReference type="ChEBI" id="CHEBI:18420"/>
        <dbReference type="ChEBI" id="CHEBI:30616"/>
        <dbReference type="ChEBI" id="CHEBI:43474"/>
        <dbReference type="ChEBI" id="CHEBI:456216"/>
        <dbReference type="EC" id="7.2.2.14"/>
    </reaction>
</comment>
<keyword evidence="6" id="KW-1003">Cell membrane</keyword>
<keyword evidence="12" id="KW-0460">Magnesium</keyword>
<dbReference type="EC" id="7.2.2.14" evidence="4"/>
<dbReference type="InterPro" id="IPR023298">
    <property type="entry name" value="ATPase_P-typ_TM_dom_sf"/>
</dbReference>
<evidence type="ECO:0000313" key="20">
    <source>
        <dbReference type="EMBL" id="MFC3172908.1"/>
    </source>
</evidence>
<dbReference type="SUPFAM" id="SSF81665">
    <property type="entry name" value="Calcium ATPase, transmembrane domain M"/>
    <property type="match status" value="1"/>
</dbReference>
<protein>
    <recommendedName>
        <fullName evidence="5">Magnesium-transporting ATPase, P-type 1</fullName>
        <ecNumber evidence="4">7.2.2.14</ecNumber>
    </recommendedName>
    <alternativeName>
        <fullName evidence="16">Mg(2+) transport ATPase, P-type 1</fullName>
    </alternativeName>
</protein>
<dbReference type="InterPro" id="IPR059000">
    <property type="entry name" value="ATPase_P-type_domA"/>
</dbReference>
<accession>A0ABV7IJQ1</accession>
<evidence type="ECO:0000256" key="4">
    <source>
        <dbReference type="ARBA" id="ARBA00012786"/>
    </source>
</evidence>
<evidence type="ECO:0000259" key="19">
    <source>
        <dbReference type="SMART" id="SM00831"/>
    </source>
</evidence>
<evidence type="ECO:0000313" key="21">
    <source>
        <dbReference type="Proteomes" id="UP001595604"/>
    </source>
</evidence>
<evidence type="ECO:0000256" key="9">
    <source>
        <dbReference type="ARBA" id="ARBA00022692"/>
    </source>
</evidence>
<evidence type="ECO:0000256" key="2">
    <source>
        <dbReference type="ARBA" id="ARBA00004429"/>
    </source>
</evidence>
<name>A0ABV7IJQ1_9SPHN</name>
<keyword evidence="13" id="KW-1278">Translocase</keyword>
<feature type="transmembrane region" description="Helical" evidence="18">
    <location>
        <begin position="786"/>
        <end position="807"/>
    </location>
</feature>
<dbReference type="Gene3D" id="1.20.1110.10">
    <property type="entry name" value="Calcium-transporting ATPase, transmembrane domain"/>
    <property type="match status" value="1"/>
</dbReference>